<dbReference type="HOGENOM" id="CLU_2592919_0_0_1"/>
<keyword evidence="2" id="KW-1185">Reference proteome</keyword>
<dbReference type="AlphaFoldDB" id="W1P0E5"/>
<reference evidence="1" key="1">
    <citation type="submission" date="2013-08" db="EMBL/GenBank/DDBJ databases">
        <authorList>
            <person name="Albert V.A."/>
            <person name="Barbazuk W.B."/>
            <person name="Chamala S."/>
            <person name="Chanderbali A.S."/>
            <person name="dePamphilis C.W."/>
            <person name="Der J.P."/>
            <person name="Estill J.C."/>
            <person name="Leebens-Mack J."/>
            <person name="Ma H."/>
            <person name="Palmer J.D."/>
            <person name="Rounsley S."/>
            <person name="Sankoff D."/>
            <person name="Schuster S.C."/>
            <person name="Soltis D.E."/>
            <person name="Soltis P.S."/>
            <person name="Wessler S.R."/>
            <person name="Wing R.A."/>
        </authorList>
    </citation>
    <scope>NUCLEOTIDE SEQUENCE</scope>
    <source>
        <tissue evidence="1">Leaf</tissue>
    </source>
</reference>
<gene>
    <name evidence="1" type="ORF">AMTR_s00002p00144970</name>
</gene>
<dbReference type="Gramene" id="ERN01031">
    <property type="protein sequence ID" value="ERN01031"/>
    <property type="gene ID" value="AMTR_s00002p00144970"/>
</dbReference>
<dbReference type="EMBL" id="KI394767">
    <property type="protein sequence ID" value="ERN01031.1"/>
    <property type="molecule type" value="Genomic_DNA"/>
</dbReference>
<evidence type="ECO:0000313" key="2">
    <source>
        <dbReference type="Proteomes" id="UP000017836"/>
    </source>
</evidence>
<organism evidence="1 2">
    <name type="scientific">Amborella trichopoda</name>
    <dbReference type="NCBI Taxonomy" id="13333"/>
    <lineage>
        <taxon>Eukaryota</taxon>
        <taxon>Viridiplantae</taxon>
        <taxon>Streptophyta</taxon>
        <taxon>Embryophyta</taxon>
        <taxon>Tracheophyta</taxon>
        <taxon>Spermatophyta</taxon>
        <taxon>Magnoliopsida</taxon>
        <taxon>Amborellales</taxon>
        <taxon>Amborellaceae</taxon>
        <taxon>Amborella</taxon>
    </lineage>
</organism>
<protein>
    <submittedName>
        <fullName evidence="1">Uncharacterized protein</fullName>
    </submittedName>
</protein>
<dbReference type="Proteomes" id="UP000017836">
    <property type="component" value="Unassembled WGS sequence"/>
</dbReference>
<sequence>MPLIQQDGPHSRNERHVFALCGIPGRHGYYCPLQTKRHVFVAYQGTMATRYASYTWVLIPWVRVTKPSEPKDLHHYLCQN</sequence>
<name>W1P0E5_AMBTC</name>
<accession>W1P0E5</accession>
<proteinExistence type="predicted"/>
<evidence type="ECO:0000313" key="1">
    <source>
        <dbReference type="EMBL" id="ERN01031.1"/>
    </source>
</evidence>